<keyword evidence="4" id="KW-1185">Reference proteome</keyword>
<evidence type="ECO:0000259" key="2">
    <source>
        <dbReference type="Pfam" id="PF09335"/>
    </source>
</evidence>
<name>A0A3Q8XQ35_9HYPH</name>
<dbReference type="RefSeq" id="WP_126010967.1">
    <property type="nucleotide sequence ID" value="NZ_CP032509.1"/>
</dbReference>
<reference evidence="3 4" key="1">
    <citation type="submission" date="2018-09" db="EMBL/GenBank/DDBJ databases">
        <title>Marinorhizobium profundi gen. nov., sp. nov., isolated from a deep-sea sediment sample from the New Britain Trench and proposal of Marinorhizobiaceae fam. nov. in the order Rhizobiales of the class Alphaproteobacteria.</title>
        <authorList>
            <person name="Cao J."/>
        </authorList>
    </citation>
    <scope>NUCLEOTIDE SEQUENCE [LARGE SCALE GENOMIC DNA]</scope>
    <source>
        <strain evidence="3 4">WS11</strain>
    </source>
</reference>
<keyword evidence="1" id="KW-0812">Transmembrane</keyword>
<organism evidence="3 4">
    <name type="scientific">Georhizobium profundi</name>
    <dbReference type="NCBI Taxonomy" id="2341112"/>
    <lineage>
        <taxon>Bacteria</taxon>
        <taxon>Pseudomonadati</taxon>
        <taxon>Pseudomonadota</taxon>
        <taxon>Alphaproteobacteria</taxon>
        <taxon>Hyphomicrobiales</taxon>
        <taxon>Rhizobiaceae</taxon>
        <taxon>Georhizobium</taxon>
    </lineage>
</organism>
<gene>
    <name evidence="3" type="ORF">D5400_16410</name>
</gene>
<protein>
    <submittedName>
        <fullName evidence="3">DedA family protein</fullName>
    </submittedName>
</protein>
<feature type="transmembrane region" description="Helical" evidence="1">
    <location>
        <begin position="7"/>
        <end position="30"/>
    </location>
</feature>
<dbReference type="KEGG" id="abaw:D5400_16410"/>
<dbReference type="PANTHER" id="PTHR42709">
    <property type="entry name" value="ALKALINE PHOSPHATASE LIKE PROTEIN"/>
    <property type="match status" value="1"/>
</dbReference>
<feature type="transmembrane region" description="Helical" evidence="1">
    <location>
        <begin position="116"/>
        <end position="137"/>
    </location>
</feature>
<dbReference type="EMBL" id="CP032509">
    <property type="protein sequence ID" value="AZN72642.1"/>
    <property type="molecule type" value="Genomic_DNA"/>
</dbReference>
<dbReference type="InterPro" id="IPR051311">
    <property type="entry name" value="DedA_domain"/>
</dbReference>
<feature type="transmembrane region" description="Helical" evidence="1">
    <location>
        <begin position="88"/>
        <end position="110"/>
    </location>
</feature>
<dbReference type="Proteomes" id="UP000268192">
    <property type="component" value="Chromosome"/>
</dbReference>
<feature type="domain" description="VTT" evidence="2">
    <location>
        <begin position="27"/>
        <end position="138"/>
    </location>
</feature>
<dbReference type="AlphaFoldDB" id="A0A3Q8XQ35"/>
<dbReference type="InterPro" id="IPR032816">
    <property type="entry name" value="VTT_dom"/>
</dbReference>
<dbReference type="OrthoDB" id="9814483at2"/>
<keyword evidence="1" id="KW-0472">Membrane</keyword>
<dbReference type="PANTHER" id="PTHR42709:SF4">
    <property type="entry name" value="INNER MEMBRANE PROTEIN YQAA"/>
    <property type="match status" value="1"/>
</dbReference>
<sequence length="143" mass="15674">MTELIGLFFSAMVSASILPGTSEAVLIYLISTGTTAIWVLVVVATVGNVAGSIINWILGLYVERFGDRKWFPVSPDKLDKAQRWFSRYGVYALLFSWVPLFGDALTLFAGVMKTKLLTFIILVAIGKGARYIVIAYTTSAIAR</sequence>
<evidence type="ECO:0000313" key="4">
    <source>
        <dbReference type="Proteomes" id="UP000268192"/>
    </source>
</evidence>
<accession>A0A3Q8XQ35</accession>
<feature type="transmembrane region" description="Helical" evidence="1">
    <location>
        <begin position="36"/>
        <end position="62"/>
    </location>
</feature>
<evidence type="ECO:0000256" key="1">
    <source>
        <dbReference type="SAM" id="Phobius"/>
    </source>
</evidence>
<keyword evidence="1" id="KW-1133">Transmembrane helix</keyword>
<dbReference type="Pfam" id="PF09335">
    <property type="entry name" value="VTT_dom"/>
    <property type="match status" value="1"/>
</dbReference>
<evidence type="ECO:0000313" key="3">
    <source>
        <dbReference type="EMBL" id="AZN72642.1"/>
    </source>
</evidence>
<proteinExistence type="predicted"/>